<dbReference type="AlphaFoldDB" id="A0AAV8SVX1"/>
<feature type="chain" id="PRO_5043843751" description="FAD-binding PCMH-type domain-containing protein" evidence="8">
    <location>
        <begin position="26"/>
        <end position="536"/>
    </location>
</feature>
<dbReference type="EMBL" id="JAIWQS010000007">
    <property type="protein sequence ID" value="KAJ8758577.1"/>
    <property type="molecule type" value="Genomic_DNA"/>
</dbReference>
<proteinExistence type="inferred from homology"/>
<dbReference type="InterPro" id="IPR016169">
    <property type="entry name" value="FAD-bd_PCMH_sub2"/>
</dbReference>
<dbReference type="PANTHER" id="PTHR32448">
    <property type="entry name" value="OS08G0158400 PROTEIN"/>
    <property type="match status" value="1"/>
</dbReference>
<comment type="cofactor">
    <cofactor evidence="1">
        <name>FAD</name>
        <dbReference type="ChEBI" id="CHEBI:57692"/>
    </cofactor>
</comment>
<keyword evidence="3" id="KW-0285">Flavoprotein</keyword>
<evidence type="ECO:0000256" key="4">
    <source>
        <dbReference type="ARBA" id="ARBA00022729"/>
    </source>
</evidence>
<dbReference type="Gene3D" id="3.30.465.10">
    <property type="match status" value="1"/>
</dbReference>
<dbReference type="Pfam" id="PF01565">
    <property type="entry name" value="FAD_binding_4"/>
    <property type="match status" value="1"/>
</dbReference>
<reference evidence="10 11" key="1">
    <citation type="submission" date="2021-09" db="EMBL/GenBank/DDBJ databases">
        <title>Genomic insights and catalytic innovation underlie evolution of tropane alkaloids biosynthesis.</title>
        <authorList>
            <person name="Wang Y.-J."/>
            <person name="Tian T."/>
            <person name="Huang J.-P."/>
            <person name="Huang S.-X."/>
        </authorList>
    </citation>
    <scope>NUCLEOTIDE SEQUENCE [LARGE SCALE GENOMIC DNA]</scope>
    <source>
        <strain evidence="10">KIB-2018</strain>
        <tissue evidence="10">Leaf</tissue>
    </source>
</reference>
<dbReference type="Gene3D" id="3.40.462.20">
    <property type="match status" value="1"/>
</dbReference>
<dbReference type="Pfam" id="PF08031">
    <property type="entry name" value="BBE"/>
    <property type="match status" value="1"/>
</dbReference>
<keyword evidence="6" id="KW-1015">Disulfide bond</keyword>
<keyword evidence="4 8" id="KW-0732">Signal</keyword>
<feature type="signal peptide" evidence="8">
    <location>
        <begin position="1"/>
        <end position="25"/>
    </location>
</feature>
<keyword evidence="7" id="KW-0325">Glycoprotein</keyword>
<keyword evidence="11" id="KW-1185">Reference proteome</keyword>
<dbReference type="InterPro" id="IPR036318">
    <property type="entry name" value="FAD-bd_PCMH-like_sf"/>
</dbReference>
<comment type="similarity">
    <text evidence="2">Belongs to the oxygen-dependent FAD-linked oxidoreductase family.</text>
</comment>
<evidence type="ECO:0000259" key="9">
    <source>
        <dbReference type="PROSITE" id="PS51387"/>
    </source>
</evidence>
<dbReference type="FunFam" id="3.30.43.10:FF:000004">
    <property type="entry name" value="Berberine bridge enzyme-like 15"/>
    <property type="match status" value="1"/>
</dbReference>
<evidence type="ECO:0000256" key="7">
    <source>
        <dbReference type="ARBA" id="ARBA00023180"/>
    </source>
</evidence>
<dbReference type="Gene3D" id="3.30.43.10">
    <property type="entry name" value="Uridine Diphospho-n-acetylenolpyruvylglucosamine Reductase, domain 2"/>
    <property type="match status" value="1"/>
</dbReference>
<dbReference type="SUPFAM" id="SSF56176">
    <property type="entry name" value="FAD-binding/transporter-associated domain-like"/>
    <property type="match status" value="1"/>
</dbReference>
<dbReference type="InterPro" id="IPR012951">
    <property type="entry name" value="BBE"/>
</dbReference>
<evidence type="ECO:0000256" key="3">
    <source>
        <dbReference type="ARBA" id="ARBA00022630"/>
    </source>
</evidence>
<evidence type="ECO:0000256" key="5">
    <source>
        <dbReference type="ARBA" id="ARBA00022827"/>
    </source>
</evidence>
<sequence length="536" mass="59832">MNSPSHLIPILLVSAALFSFPGVTSFNTKQDFLQCLTLYSKNDPTIFNEVYTPSNSSYPSILQSKLENPRFNTTDTPKPVFIVTPTNESHIQATVYCTQKHGLQIRIRSGGHDYEGLSSRALTPPPFVIIDLFNLKRVSVDVTEKTAWVQAGATLGQVYYAIGQKSKTLAFPAGGCPTVGSGGHFSGGGYGLLVRKYGIAADNIIDAHLIDVNGRLLDRASMGEDLFWAIRGGGGNTFGIVTAWKINLVPVPPVVTIFSVSRTKEQKGIELLHRWQYLGSKLHEDLMILIFWGKNNSNLGGNVNAVTASFNTLFLGGVDRLLSIMNEDFPELGVVKEDCQEMTWLEAQISFAAGFTANLSTDVLLSNVSIFNVNFKGKSDFVTHPQPLKVIEEIWKRMEENVEIVRFGMTPFGGKMSEISESNVPYPHRAGILYKIGYLAAWNNNTVETAQRHINWLRSIYSYVAPYVSKNPRRAYVNYRDLDLGTNDQGYTSYKKASIWGVKYFHNNFDRLVKIKTVVDPTNYFRNEQTIPPFSY</sequence>
<evidence type="ECO:0000256" key="2">
    <source>
        <dbReference type="ARBA" id="ARBA00005466"/>
    </source>
</evidence>
<dbReference type="PROSITE" id="PS51387">
    <property type="entry name" value="FAD_PCMH"/>
    <property type="match status" value="1"/>
</dbReference>
<dbReference type="GO" id="GO:0071949">
    <property type="term" value="F:FAD binding"/>
    <property type="evidence" value="ECO:0007669"/>
    <property type="project" value="InterPro"/>
</dbReference>
<gene>
    <name evidence="10" type="ORF">K2173_000298</name>
</gene>
<dbReference type="GO" id="GO:0016491">
    <property type="term" value="F:oxidoreductase activity"/>
    <property type="evidence" value="ECO:0007669"/>
    <property type="project" value="InterPro"/>
</dbReference>
<evidence type="ECO:0000313" key="11">
    <source>
        <dbReference type="Proteomes" id="UP001159364"/>
    </source>
</evidence>
<evidence type="ECO:0000313" key="10">
    <source>
        <dbReference type="EMBL" id="KAJ8758577.1"/>
    </source>
</evidence>
<organism evidence="10 11">
    <name type="scientific">Erythroxylum novogranatense</name>
    <dbReference type="NCBI Taxonomy" id="1862640"/>
    <lineage>
        <taxon>Eukaryota</taxon>
        <taxon>Viridiplantae</taxon>
        <taxon>Streptophyta</taxon>
        <taxon>Embryophyta</taxon>
        <taxon>Tracheophyta</taxon>
        <taxon>Spermatophyta</taxon>
        <taxon>Magnoliopsida</taxon>
        <taxon>eudicotyledons</taxon>
        <taxon>Gunneridae</taxon>
        <taxon>Pentapetalae</taxon>
        <taxon>rosids</taxon>
        <taxon>fabids</taxon>
        <taxon>Malpighiales</taxon>
        <taxon>Erythroxylaceae</taxon>
        <taxon>Erythroxylum</taxon>
    </lineage>
</organism>
<keyword evidence="5" id="KW-0274">FAD</keyword>
<dbReference type="InterPro" id="IPR016167">
    <property type="entry name" value="FAD-bd_PCMH_sub1"/>
</dbReference>
<accession>A0AAV8SVX1</accession>
<feature type="domain" description="FAD-binding PCMH-type" evidence="9">
    <location>
        <begin position="75"/>
        <end position="251"/>
    </location>
</feature>
<evidence type="ECO:0000256" key="1">
    <source>
        <dbReference type="ARBA" id="ARBA00001974"/>
    </source>
</evidence>
<evidence type="ECO:0000256" key="6">
    <source>
        <dbReference type="ARBA" id="ARBA00023157"/>
    </source>
</evidence>
<name>A0AAV8SVX1_9ROSI</name>
<comment type="caution">
    <text evidence="10">The sequence shown here is derived from an EMBL/GenBank/DDBJ whole genome shotgun (WGS) entry which is preliminary data.</text>
</comment>
<dbReference type="GO" id="GO:1901696">
    <property type="term" value="P:cannabinoid biosynthetic process"/>
    <property type="evidence" value="ECO:0007669"/>
    <property type="project" value="UniProtKB-ARBA"/>
</dbReference>
<protein>
    <recommendedName>
        <fullName evidence="9">FAD-binding PCMH-type domain-containing protein</fullName>
    </recommendedName>
</protein>
<evidence type="ECO:0000256" key="8">
    <source>
        <dbReference type="SAM" id="SignalP"/>
    </source>
</evidence>
<dbReference type="InterPro" id="IPR006094">
    <property type="entry name" value="Oxid_FAD_bind_N"/>
</dbReference>
<dbReference type="InterPro" id="IPR016166">
    <property type="entry name" value="FAD-bd_PCMH"/>
</dbReference>
<dbReference type="Proteomes" id="UP001159364">
    <property type="component" value="Linkage Group LG07"/>
</dbReference>